<dbReference type="SUPFAM" id="SSF51556">
    <property type="entry name" value="Metallo-dependent hydrolases"/>
    <property type="match status" value="1"/>
</dbReference>
<dbReference type="PANTHER" id="PTHR10443">
    <property type="entry name" value="MICROSOMAL DIPEPTIDASE"/>
    <property type="match status" value="1"/>
</dbReference>
<sequence>MKRQLFLTVAALTVVGAGVFFTLPRIVDQRMNGVALAAPYSASARATALHNSLFVADLHDDALLWSRDLLTRYSYGHTDLPRLREGKVSLQVFSTVTKTPKGLNFERNAGDTDSLNALVMAQRWPVATWSSLLQRALYQSQKLHQAAAASQGAMQVVRSQTELATLTQGAAPASGKLIAVLATEGLHPLEGKLDNIDTLYDAGFRIMGLTHFFDNEVGGSAHGLEKGGLTPFGKQVVARLQEKSMLVDLAHASPKVINDVLAMTKRPVLVSHTGVQGTCPGPRNLSDAHIKAIAATGGVIGIGYFEGAVCGLDTAAIVKAIRYAVNLAGVKHVALGSDFDGATKTAFDTTGLVLITQGLLEAGFSENDVTDLMGSNVLRLLQTQLPAR</sequence>
<dbReference type="Gene3D" id="3.20.20.140">
    <property type="entry name" value="Metal-dependent hydrolases"/>
    <property type="match status" value="1"/>
</dbReference>
<comment type="caution">
    <text evidence="1">The sequence shown here is derived from an EMBL/GenBank/DDBJ whole genome shotgun (WGS) entry which is preliminary data.</text>
</comment>
<evidence type="ECO:0000313" key="1">
    <source>
        <dbReference type="EMBL" id="MDR7306355.1"/>
    </source>
</evidence>
<dbReference type="InterPro" id="IPR032466">
    <property type="entry name" value="Metal_Hydrolase"/>
</dbReference>
<protein>
    <submittedName>
        <fullName evidence="1">Microsomal dipeptidase-like Zn-dependent dipeptidase</fullName>
    </submittedName>
</protein>
<dbReference type="PROSITE" id="PS51365">
    <property type="entry name" value="RENAL_DIPEPTIDASE_2"/>
    <property type="match status" value="1"/>
</dbReference>
<name>A0ABU1ZN83_9BURK</name>
<dbReference type="CDD" id="cd01301">
    <property type="entry name" value="rDP_like"/>
    <property type="match status" value="1"/>
</dbReference>
<organism evidence="1 2">
    <name type="scientific">Rhodoferax saidenbachensis</name>
    <dbReference type="NCBI Taxonomy" id="1484693"/>
    <lineage>
        <taxon>Bacteria</taxon>
        <taxon>Pseudomonadati</taxon>
        <taxon>Pseudomonadota</taxon>
        <taxon>Betaproteobacteria</taxon>
        <taxon>Burkholderiales</taxon>
        <taxon>Comamonadaceae</taxon>
        <taxon>Rhodoferax</taxon>
    </lineage>
</organism>
<dbReference type="Pfam" id="PF01244">
    <property type="entry name" value="Peptidase_M19"/>
    <property type="match status" value="1"/>
</dbReference>
<keyword evidence="2" id="KW-1185">Reference proteome</keyword>
<dbReference type="Proteomes" id="UP001268089">
    <property type="component" value="Unassembled WGS sequence"/>
</dbReference>
<gene>
    <name evidence="1" type="ORF">J2X15_001638</name>
</gene>
<dbReference type="RefSeq" id="WP_310341325.1">
    <property type="nucleotide sequence ID" value="NZ_JAVDXO010000003.1"/>
</dbReference>
<reference evidence="1 2" key="1">
    <citation type="submission" date="2023-07" db="EMBL/GenBank/DDBJ databases">
        <title>Sorghum-associated microbial communities from plants grown in Nebraska, USA.</title>
        <authorList>
            <person name="Schachtman D."/>
        </authorList>
    </citation>
    <scope>NUCLEOTIDE SEQUENCE [LARGE SCALE GENOMIC DNA]</scope>
    <source>
        <strain evidence="1 2">BE308</strain>
    </source>
</reference>
<accession>A0ABU1ZN83</accession>
<dbReference type="EMBL" id="JAVDXO010000003">
    <property type="protein sequence ID" value="MDR7306355.1"/>
    <property type="molecule type" value="Genomic_DNA"/>
</dbReference>
<dbReference type="PANTHER" id="PTHR10443:SF12">
    <property type="entry name" value="DIPEPTIDASE"/>
    <property type="match status" value="1"/>
</dbReference>
<dbReference type="InterPro" id="IPR008257">
    <property type="entry name" value="Pept_M19"/>
</dbReference>
<evidence type="ECO:0000313" key="2">
    <source>
        <dbReference type="Proteomes" id="UP001268089"/>
    </source>
</evidence>
<proteinExistence type="predicted"/>